<evidence type="ECO:0000256" key="6">
    <source>
        <dbReference type="ARBA" id="ARBA00022989"/>
    </source>
</evidence>
<dbReference type="OrthoDB" id="8421744at2"/>
<name>A0A1H1XZ78_9GAMM</name>
<dbReference type="STRING" id="487184.SAMN05216421_2989"/>
<keyword evidence="5 8" id="KW-0812">Transmembrane</keyword>
<keyword evidence="7 8" id="KW-0472">Membrane</keyword>
<dbReference type="Proteomes" id="UP000243207">
    <property type="component" value="Chromosome I"/>
</dbReference>
<dbReference type="InterPro" id="IPR052017">
    <property type="entry name" value="TSUP"/>
</dbReference>
<keyword evidence="3" id="KW-0813">Transport</keyword>
<dbReference type="RefSeq" id="WP_093396363.1">
    <property type="nucleotide sequence ID" value="NZ_LT629736.1"/>
</dbReference>
<accession>A0A1H1XZ78</accession>
<evidence type="ECO:0000256" key="2">
    <source>
        <dbReference type="ARBA" id="ARBA00009142"/>
    </source>
</evidence>
<evidence type="ECO:0000313" key="10">
    <source>
        <dbReference type="Proteomes" id="UP000243207"/>
    </source>
</evidence>
<evidence type="ECO:0000256" key="3">
    <source>
        <dbReference type="ARBA" id="ARBA00022448"/>
    </source>
</evidence>
<evidence type="ECO:0000256" key="8">
    <source>
        <dbReference type="RuleBase" id="RU363041"/>
    </source>
</evidence>
<keyword evidence="6 8" id="KW-1133">Transmembrane helix</keyword>
<feature type="transmembrane region" description="Helical" evidence="8">
    <location>
        <begin position="125"/>
        <end position="148"/>
    </location>
</feature>
<feature type="transmembrane region" description="Helical" evidence="8">
    <location>
        <begin position="95"/>
        <end position="113"/>
    </location>
</feature>
<dbReference type="Pfam" id="PF01925">
    <property type="entry name" value="TauE"/>
    <property type="match status" value="1"/>
</dbReference>
<dbReference type="PANTHER" id="PTHR30269:SF37">
    <property type="entry name" value="MEMBRANE TRANSPORTER PROTEIN"/>
    <property type="match status" value="1"/>
</dbReference>
<feature type="transmembrane region" description="Helical" evidence="8">
    <location>
        <begin position="72"/>
        <end position="89"/>
    </location>
</feature>
<dbReference type="InterPro" id="IPR002781">
    <property type="entry name" value="TM_pro_TauE-like"/>
</dbReference>
<dbReference type="EMBL" id="LT629736">
    <property type="protein sequence ID" value="SDT14076.1"/>
    <property type="molecule type" value="Genomic_DNA"/>
</dbReference>
<gene>
    <name evidence="9" type="ORF">SAMN05216421_2989</name>
</gene>
<organism evidence="9 10">
    <name type="scientific">Halopseudomonas xinjiangensis</name>
    <dbReference type="NCBI Taxonomy" id="487184"/>
    <lineage>
        <taxon>Bacteria</taxon>
        <taxon>Pseudomonadati</taxon>
        <taxon>Pseudomonadota</taxon>
        <taxon>Gammaproteobacteria</taxon>
        <taxon>Pseudomonadales</taxon>
        <taxon>Pseudomonadaceae</taxon>
        <taxon>Halopseudomonas</taxon>
    </lineage>
</organism>
<evidence type="ECO:0000256" key="4">
    <source>
        <dbReference type="ARBA" id="ARBA00022475"/>
    </source>
</evidence>
<keyword evidence="10" id="KW-1185">Reference proteome</keyword>
<protein>
    <recommendedName>
        <fullName evidence="8">Probable membrane transporter protein</fullName>
    </recommendedName>
</protein>
<feature type="transmembrane region" description="Helical" evidence="8">
    <location>
        <begin position="12"/>
        <end position="35"/>
    </location>
</feature>
<evidence type="ECO:0000256" key="5">
    <source>
        <dbReference type="ARBA" id="ARBA00022692"/>
    </source>
</evidence>
<proteinExistence type="inferred from homology"/>
<evidence type="ECO:0000256" key="1">
    <source>
        <dbReference type="ARBA" id="ARBA00004651"/>
    </source>
</evidence>
<dbReference type="GO" id="GO:0005886">
    <property type="term" value="C:plasma membrane"/>
    <property type="evidence" value="ECO:0007669"/>
    <property type="project" value="UniProtKB-SubCell"/>
</dbReference>
<sequence>MFEYLALFISGFFAWIVSTLGGGGGAFVLVPLVGFIVGAQAVAPVTTLATLMAGGGRVLVFRRDVQWSVVRWGLPGAVLGAIGGALVFASLKVEWLQIVVGLFLISMVVQHRFGARGRSWTPANWWFFPAHMLVGFVSGLVGAVGPVLNPLYLSAGLSRARLIGTKTAISLPMQITKLVSYVILGALSGELLWFGVAAGAGAVTSNWLARRLLRGMAERTFEGIVFAFMAISGAWMIWQQRQTIAVLWQ</sequence>
<evidence type="ECO:0000313" key="9">
    <source>
        <dbReference type="EMBL" id="SDT14076.1"/>
    </source>
</evidence>
<keyword evidence="4 8" id="KW-1003">Cell membrane</keyword>
<reference evidence="10" key="1">
    <citation type="submission" date="2016-10" db="EMBL/GenBank/DDBJ databases">
        <authorList>
            <person name="Varghese N."/>
            <person name="Submissions S."/>
        </authorList>
    </citation>
    <scope>NUCLEOTIDE SEQUENCE [LARGE SCALE GENOMIC DNA]</scope>
    <source>
        <strain evidence="10">NRRL B-51270</strain>
    </source>
</reference>
<feature type="transmembrane region" description="Helical" evidence="8">
    <location>
        <begin position="221"/>
        <end position="238"/>
    </location>
</feature>
<dbReference type="AlphaFoldDB" id="A0A1H1XZ78"/>
<feature type="transmembrane region" description="Helical" evidence="8">
    <location>
        <begin position="41"/>
        <end position="60"/>
    </location>
</feature>
<comment type="similarity">
    <text evidence="2 8">Belongs to the 4-toluene sulfonate uptake permease (TSUP) (TC 2.A.102) family.</text>
</comment>
<comment type="subcellular location">
    <subcellularLocation>
        <location evidence="1 8">Cell membrane</location>
        <topology evidence="1 8">Multi-pass membrane protein</topology>
    </subcellularLocation>
</comment>
<evidence type="ECO:0000256" key="7">
    <source>
        <dbReference type="ARBA" id="ARBA00023136"/>
    </source>
</evidence>
<dbReference type="PANTHER" id="PTHR30269">
    <property type="entry name" value="TRANSMEMBRANE PROTEIN YFCA"/>
    <property type="match status" value="1"/>
</dbReference>